<keyword evidence="13" id="KW-1185">Reference proteome</keyword>
<accession>A0A4U8QD26</accession>
<comment type="caution">
    <text evidence="12">The sequence shown here is derived from an EMBL/GenBank/DDBJ whole genome shotgun (WGS) entry which is preliminary data.</text>
</comment>
<evidence type="ECO:0000256" key="11">
    <source>
        <dbReference type="HAMAP-Rule" id="MF_00276"/>
    </source>
</evidence>
<reference evidence="12 13" key="1">
    <citation type="journal article" date="2019" name="Anaerobe">
        <title>Detection of Robinsoniella peoriensis in multiple bone samples of a trauma patient.</title>
        <authorList>
            <person name="Schrottner P."/>
            <person name="Hartwich K."/>
            <person name="Bunk B."/>
            <person name="Schober I."/>
            <person name="Helbig S."/>
            <person name="Rudolph W.W."/>
            <person name="Gunzer F."/>
        </authorList>
    </citation>
    <scope>NUCLEOTIDE SEQUENCE [LARGE SCALE GENOMIC DNA]</scope>
    <source>
        <strain evidence="12 13">DSM 106044</strain>
    </source>
</reference>
<keyword evidence="9 11" id="KW-0406">Ion transport</keyword>
<protein>
    <recommendedName>
        <fullName evidence="11">Potassium-transporting ATPase KdpC subunit</fullName>
    </recommendedName>
    <alternativeName>
        <fullName evidence="11">ATP phosphohydrolase [potassium-transporting] C chain</fullName>
    </alternativeName>
    <alternativeName>
        <fullName evidence="11">Potassium-binding and translocating subunit C</fullName>
    </alternativeName>
    <alternativeName>
        <fullName evidence="11">Potassium-translocating ATPase C chain</fullName>
    </alternativeName>
</protein>
<keyword evidence="8 11" id="KW-1133">Transmembrane helix</keyword>
<dbReference type="GO" id="GO:0008556">
    <property type="term" value="F:P-type potassium transmembrane transporter activity"/>
    <property type="evidence" value="ECO:0007669"/>
    <property type="project" value="InterPro"/>
</dbReference>
<dbReference type="EMBL" id="QGQD01000062">
    <property type="protein sequence ID" value="TLC99875.1"/>
    <property type="molecule type" value="Genomic_DNA"/>
</dbReference>
<evidence type="ECO:0000256" key="9">
    <source>
        <dbReference type="ARBA" id="ARBA00023065"/>
    </source>
</evidence>
<dbReference type="GO" id="GO:0005524">
    <property type="term" value="F:ATP binding"/>
    <property type="evidence" value="ECO:0007669"/>
    <property type="project" value="UniProtKB-UniRule"/>
</dbReference>
<evidence type="ECO:0000256" key="5">
    <source>
        <dbReference type="ARBA" id="ARBA00022741"/>
    </source>
</evidence>
<evidence type="ECO:0000313" key="13">
    <source>
        <dbReference type="Proteomes" id="UP000306509"/>
    </source>
</evidence>
<evidence type="ECO:0000256" key="10">
    <source>
        <dbReference type="ARBA" id="ARBA00023136"/>
    </source>
</evidence>
<evidence type="ECO:0000256" key="2">
    <source>
        <dbReference type="ARBA" id="ARBA00022475"/>
    </source>
</evidence>
<dbReference type="PIRSF" id="PIRSF001296">
    <property type="entry name" value="K_ATPase_KdpC"/>
    <property type="match status" value="1"/>
</dbReference>
<evidence type="ECO:0000256" key="7">
    <source>
        <dbReference type="ARBA" id="ARBA00022958"/>
    </source>
</evidence>
<keyword evidence="7 11" id="KW-0630">Potassium</keyword>
<comment type="similarity">
    <text evidence="11">Belongs to the KdpC family.</text>
</comment>
<dbReference type="InterPro" id="IPR003820">
    <property type="entry name" value="KdpC"/>
</dbReference>
<keyword evidence="2 11" id="KW-1003">Cell membrane</keyword>
<keyword evidence="1 11" id="KW-0813">Transport</keyword>
<dbReference type="NCBIfam" id="TIGR00681">
    <property type="entry name" value="kdpC"/>
    <property type="match status" value="1"/>
</dbReference>
<organism evidence="12 13">
    <name type="scientific">Robinsoniella peoriensis</name>
    <dbReference type="NCBI Taxonomy" id="180332"/>
    <lineage>
        <taxon>Bacteria</taxon>
        <taxon>Bacillati</taxon>
        <taxon>Bacillota</taxon>
        <taxon>Clostridia</taxon>
        <taxon>Lachnospirales</taxon>
        <taxon>Lachnospiraceae</taxon>
        <taxon>Robinsoniella</taxon>
    </lineage>
</organism>
<dbReference type="GO" id="GO:0005886">
    <property type="term" value="C:plasma membrane"/>
    <property type="evidence" value="ECO:0007669"/>
    <property type="project" value="UniProtKB-SubCell"/>
</dbReference>
<gene>
    <name evidence="11 12" type="primary">kdpC</name>
    <name evidence="12" type="ORF">DSM106044_03261</name>
</gene>
<evidence type="ECO:0000256" key="3">
    <source>
        <dbReference type="ARBA" id="ARBA00022538"/>
    </source>
</evidence>
<dbReference type="AlphaFoldDB" id="A0A4U8QD26"/>
<dbReference type="Pfam" id="PF02669">
    <property type="entry name" value="KdpC"/>
    <property type="match status" value="1"/>
</dbReference>
<sequence length="227" mass="24207">MAVLQASLQYAMGKKMKSFIKMLKQSFILTVALLLLCAVAYPLAVNGAGQLVFHKQANGSLIEVDGKAVGSELIGQQFTDPRFFQGRISSVNYNTYTEEDLIADEEGNTAYGGVSSGSFNYGATNPDLQARVEADLQEFMKSHPGVKKEDIPADLLTASGSGLDPHISPQAAKVQVAAVAEATGLSVEEVQKIVDNNTENKVLGVFGENRVNVLTTNIEIAKAIGLI</sequence>
<comment type="function">
    <text evidence="11">Part of the high-affinity ATP-driven potassium transport (or Kdp) system, which catalyzes the hydrolysis of ATP coupled with the electrogenic transport of potassium into the cytoplasm. This subunit acts as a catalytic chaperone that increases the ATP-binding affinity of the ATP-hydrolyzing subunit KdpB by the formation of a transient KdpB/KdpC/ATP ternary complex.</text>
</comment>
<evidence type="ECO:0000313" key="12">
    <source>
        <dbReference type="EMBL" id="TLC99875.1"/>
    </source>
</evidence>
<dbReference type="NCBIfam" id="NF010600">
    <property type="entry name" value="PRK13995.1"/>
    <property type="match status" value="1"/>
</dbReference>
<keyword evidence="6 11" id="KW-0067">ATP-binding</keyword>
<name>A0A4U8QD26_9FIRM</name>
<evidence type="ECO:0000256" key="4">
    <source>
        <dbReference type="ARBA" id="ARBA00022692"/>
    </source>
</evidence>
<dbReference type="PANTHER" id="PTHR30042">
    <property type="entry name" value="POTASSIUM-TRANSPORTING ATPASE C CHAIN"/>
    <property type="match status" value="1"/>
</dbReference>
<keyword evidence="3 11" id="KW-0633">Potassium transport</keyword>
<comment type="subunit">
    <text evidence="11">The system is composed of three essential subunits: KdpA, KdpB and KdpC.</text>
</comment>
<evidence type="ECO:0000256" key="8">
    <source>
        <dbReference type="ARBA" id="ARBA00022989"/>
    </source>
</evidence>
<evidence type="ECO:0000256" key="1">
    <source>
        <dbReference type="ARBA" id="ARBA00022448"/>
    </source>
</evidence>
<dbReference type="Proteomes" id="UP000306509">
    <property type="component" value="Unassembled WGS sequence"/>
</dbReference>
<evidence type="ECO:0000256" key="6">
    <source>
        <dbReference type="ARBA" id="ARBA00022840"/>
    </source>
</evidence>
<dbReference type="PANTHER" id="PTHR30042:SF2">
    <property type="entry name" value="POTASSIUM-TRANSPORTING ATPASE KDPC SUBUNIT"/>
    <property type="match status" value="1"/>
</dbReference>
<comment type="subcellular location">
    <subcellularLocation>
        <location evidence="11">Cell membrane</location>
        <topology evidence="11">Single-pass membrane protein</topology>
    </subcellularLocation>
</comment>
<keyword evidence="4 11" id="KW-0812">Transmembrane</keyword>
<dbReference type="HAMAP" id="MF_00276">
    <property type="entry name" value="KdpC"/>
    <property type="match status" value="1"/>
</dbReference>
<keyword evidence="5 11" id="KW-0547">Nucleotide-binding</keyword>
<proteinExistence type="inferred from homology"/>
<keyword evidence="10 11" id="KW-0472">Membrane</keyword>
<dbReference type="STRING" id="180332.GCA_000797495_04607"/>